<accession>A0A427A0A4</accession>
<feature type="compositionally biased region" description="Polar residues" evidence="1">
    <location>
        <begin position="1"/>
        <end position="20"/>
    </location>
</feature>
<name>A0A427A0A4_ENSVE</name>
<gene>
    <name evidence="2" type="ORF">B296_00010057</name>
</gene>
<feature type="region of interest" description="Disordered" evidence="1">
    <location>
        <begin position="1"/>
        <end position="21"/>
    </location>
</feature>
<proteinExistence type="predicted"/>
<evidence type="ECO:0000256" key="1">
    <source>
        <dbReference type="SAM" id="MobiDB-lite"/>
    </source>
</evidence>
<comment type="caution">
    <text evidence="2">The sequence shown here is derived from an EMBL/GenBank/DDBJ whole genome shotgun (WGS) entry which is preliminary data.</text>
</comment>
<feature type="compositionally biased region" description="Basic and acidic residues" evidence="1">
    <location>
        <begin position="66"/>
        <end position="76"/>
    </location>
</feature>
<sequence>MKASQISSQARGNPDLQQQAPKIFPTPLFKVPWEDLLRGGVGMIGLLMGQPSSSKHPPAQQAMKVPDTDRASDTTDRVGTVLIKVPRRQSS</sequence>
<dbReference type="AlphaFoldDB" id="A0A427A0A4"/>
<organism evidence="2 3">
    <name type="scientific">Ensete ventricosum</name>
    <name type="common">Abyssinian banana</name>
    <name type="synonym">Musa ensete</name>
    <dbReference type="NCBI Taxonomy" id="4639"/>
    <lineage>
        <taxon>Eukaryota</taxon>
        <taxon>Viridiplantae</taxon>
        <taxon>Streptophyta</taxon>
        <taxon>Embryophyta</taxon>
        <taxon>Tracheophyta</taxon>
        <taxon>Spermatophyta</taxon>
        <taxon>Magnoliopsida</taxon>
        <taxon>Liliopsida</taxon>
        <taxon>Zingiberales</taxon>
        <taxon>Musaceae</taxon>
        <taxon>Ensete</taxon>
    </lineage>
</organism>
<dbReference type="Proteomes" id="UP000287651">
    <property type="component" value="Unassembled WGS sequence"/>
</dbReference>
<evidence type="ECO:0000313" key="2">
    <source>
        <dbReference type="EMBL" id="RRT69665.1"/>
    </source>
</evidence>
<protein>
    <submittedName>
        <fullName evidence="2">Uncharacterized protein</fullName>
    </submittedName>
</protein>
<evidence type="ECO:0000313" key="3">
    <source>
        <dbReference type="Proteomes" id="UP000287651"/>
    </source>
</evidence>
<reference evidence="2 3" key="1">
    <citation type="journal article" date="2014" name="Agronomy (Basel)">
        <title>A Draft Genome Sequence for Ensete ventricosum, the Drought-Tolerant Tree Against Hunger.</title>
        <authorList>
            <person name="Harrison J."/>
            <person name="Moore K.A."/>
            <person name="Paszkiewicz K."/>
            <person name="Jones T."/>
            <person name="Grant M."/>
            <person name="Ambacheew D."/>
            <person name="Muzemil S."/>
            <person name="Studholme D.J."/>
        </authorList>
    </citation>
    <scope>NUCLEOTIDE SEQUENCE [LARGE SCALE GENOMIC DNA]</scope>
</reference>
<dbReference type="EMBL" id="AMZH03004270">
    <property type="protein sequence ID" value="RRT69665.1"/>
    <property type="molecule type" value="Genomic_DNA"/>
</dbReference>
<feature type="region of interest" description="Disordered" evidence="1">
    <location>
        <begin position="48"/>
        <end position="80"/>
    </location>
</feature>